<dbReference type="RefSeq" id="WP_093315071.1">
    <property type="nucleotide sequence ID" value="NZ_FNPV01000010.1"/>
</dbReference>
<dbReference type="OrthoDB" id="1798228at2"/>
<sequence>MTKRKAIAIGLVVLTFMLLHSTPALALRTSILFYGHPIVALTTEIQEYEPYSQDDKELLEKENAKFYRVTPAPVEKATQGHLYTWKVRKNIFIYFADYHGEG</sequence>
<reference evidence="1 2" key="1">
    <citation type="submission" date="2016-10" db="EMBL/GenBank/DDBJ databases">
        <authorList>
            <person name="de Groot N.N."/>
        </authorList>
    </citation>
    <scope>NUCLEOTIDE SEQUENCE [LARGE SCALE GENOMIC DNA]</scope>
    <source>
        <strain evidence="1 2">APO</strain>
    </source>
</reference>
<evidence type="ECO:0000313" key="1">
    <source>
        <dbReference type="EMBL" id="SDZ15286.1"/>
    </source>
</evidence>
<dbReference type="STRING" id="159292.SAMN05192546_11036"/>
<dbReference type="AlphaFoldDB" id="A0A1H3QPE6"/>
<evidence type="ECO:0000313" key="2">
    <source>
        <dbReference type="Proteomes" id="UP000199230"/>
    </source>
</evidence>
<accession>A0A1H3QPE6</accession>
<organism evidence="1 2">
    <name type="scientific">Tindallia californiensis</name>
    <dbReference type="NCBI Taxonomy" id="159292"/>
    <lineage>
        <taxon>Bacteria</taxon>
        <taxon>Bacillati</taxon>
        <taxon>Bacillota</taxon>
        <taxon>Clostridia</taxon>
        <taxon>Peptostreptococcales</taxon>
        <taxon>Tindalliaceae</taxon>
        <taxon>Tindallia</taxon>
    </lineage>
</organism>
<keyword evidence="2" id="KW-1185">Reference proteome</keyword>
<dbReference type="Proteomes" id="UP000199230">
    <property type="component" value="Unassembled WGS sequence"/>
</dbReference>
<name>A0A1H3QPE6_9FIRM</name>
<proteinExistence type="predicted"/>
<gene>
    <name evidence="1" type="ORF">SAMN05192546_11036</name>
</gene>
<protein>
    <submittedName>
        <fullName evidence="1">Uncharacterized protein</fullName>
    </submittedName>
</protein>
<dbReference type="EMBL" id="FNPV01000010">
    <property type="protein sequence ID" value="SDZ15286.1"/>
    <property type="molecule type" value="Genomic_DNA"/>
</dbReference>